<dbReference type="InParanoid" id="G2XEV3"/>
<feature type="region of interest" description="Disordered" evidence="1">
    <location>
        <begin position="1"/>
        <end position="45"/>
    </location>
</feature>
<accession>G2XEV3</accession>
<evidence type="ECO:0000313" key="2">
    <source>
        <dbReference type="EMBL" id="EGY18354.1"/>
    </source>
</evidence>
<reference evidence="2 3" key="1">
    <citation type="submission" date="2008-03" db="EMBL/GenBank/DDBJ databases">
        <title>The Genome Sequence of Verticillium dahliae VdLs.17.</title>
        <authorList>
            <consortium name="The Broad Institute Genome Sequencing Platform"/>
            <person name="Ma L.-J.J."/>
            <person name="Klosterman S.J."/>
            <person name="Subbarao K."/>
            <person name="Dobinson K."/>
            <person name="Veronese P."/>
            <person name="Kang S."/>
            <person name="Gold S.E."/>
            <person name="Young S."/>
            <person name="Jaffe D."/>
            <person name="Gnerre S."/>
            <person name="Berlin A."/>
            <person name="Heiman D."/>
            <person name="Hepburn T."/>
            <person name="Sykes S."/>
            <person name="Alvarado L."/>
            <person name="Kodira C.D."/>
            <person name="Lander E."/>
            <person name="Galagan J."/>
            <person name="Nusbaum C."/>
            <person name="Birren B."/>
        </authorList>
    </citation>
    <scope>NUCLEOTIDE SEQUENCE [LARGE SCALE GENOMIC DNA]</scope>
    <source>
        <strain evidence="3">VdLs.17 / ATCC MYA-4575 / FGSC 10137</strain>
    </source>
</reference>
<keyword evidence="3" id="KW-1185">Reference proteome</keyword>
<dbReference type="Proteomes" id="UP000001611">
    <property type="component" value="Chromosome 2"/>
</dbReference>
<evidence type="ECO:0000313" key="3">
    <source>
        <dbReference type="Proteomes" id="UP000001611"/>
    </source>
</evidence>
<sequence length="147" mass="15152">MTTTATLQASAGAGAAAPAAWTGTGTRQEDPASAPVPSPSVRSCRLCSSSRPLLRPLSSLFGPSWRPGAHSLNHGAGSMQQVMQQVKIGTHSDDLHSKVLLSDHSAASGRQGPSSYTGNLPTQGPDYGGWALGVRDEECNAMGIIEI</sequence>
<evidence type="ECO:0000256" key="1">
    <source>
        <dbReference type="SAM" id="MobiDB-lite"/>
    </source>
</evidence>
<name>G2XEV3_VERDV</name>
<dbReference type="AlphaFoldDB" id="G2XEV3"/>
<dbReference type="RefSeq" id="XP_009651292.1">
    <property type="nucleotide sequence ID" value="XM_009652997.1"/>
</dbReference>
<feature type="region of interest" description="Disordered" evidence="1">
    <location>
        <begin position="93"/>
        <end position="122"/>
    </location>
</feature>
<dbReference type="HOGENOM" id="CLU_1769509_0_0_1"/>
<dbReference type="GeneID" id="20710151"/>
<dbReference type="EMBL" id="DS572715">
    <property type="protein sequence ID" value="EGY18354.1"/>
    <property type="molecule type" value="Genomic_DNA"/>
</dbReference>
<feature type="compositionally biased region" description="Polar residues" evidence="1">
    <location>
        <begin position="111"/>
        <end position="122"/>
    </location>
</feature>
<organism evidence="2 3">
    <name type="scientific">Verticillium dahliae (strain VdLs.17 / ATCC MYA-4575 / FGSC 10137)</name>
    <name type="common">Verticillium wilt</name>
    <dbReference type="NCBI Taxonomy" id="498257"/>
    <lineage>
        <taxon>Eukaryota</taxon>
        <taxon>Fungi</taxon>
        <taxon>Dikarya</taxon>
        <taxon>Ascomycota</taxon>
        <taxon>Pezizomycotina</taxon>
        <taxon>Sordariomycetes</taxon>
        <taxon>Hypocreomycetidae</taxon>
        <taxon>Glomerellales</taxon>
        <taxon>Plectosphaerellaceae</taxon>
        <taxon>Verticillium</taxon>
    </lineage>
</organism>
<proteinExistence type="predicted"/>
<dbReference type="KEGG" id="vda:VDAG_08688"/>
<gene>
    <name evidence="2" type="ORF">VDAG_08688</name>
</gene>
<protein>
    <submittedName>
        <fullName evidence="2">Uncharacterized protein</fullName>
    </submittedName>
</protein>